<evidence type="ECO:0000256" key="3">
    <source>
        <dbReference type="SAM" id="MobiDB-lite"/>
    </source>
</evidence>
<evidence type="ECO:0000313" key="7">
    <source>
        <dbReference type="Proteomes" id="UP000264217"/>
    </source>
</evidence>
<dbReference type="OrthoDB" id="9814448at2"/>
<keyword evidence="1 4" id="KW-0732">Signal</keyword>
<feature type="domain" description="Outer membrane lipoprotein BamD-like" evidence="5">
    <location>
        <begin position="587"/>
        <end position="708"/>
    </location>
</feature>
<dbReference type="EMBL" id="QWDC01000001">
    <property type="protein sequence ID" value="RFZ95194.1"/>
    <property type="molecule type" value="Genomic_DNA"/>
</dbReference>
<dbReference type="PANTHER" id="PTHR37423">
    <property type="entry name" value="SOLUBLE LYTIC MUREIN TRANSGLYCOSYLASE-RELATED"/>
    <property type="match status" value="1"/>
</dbReference>
<dbReference type="Pfam" id="PF13432">
    <property type="entry name" value="TPR_16"/>
    <property type="match status" value="1"/>
</dbReference>
<dbReference type="PROSITE" id="PS50005">
    <property type="entry name" value="TPR"/>
    <property type="match status" value="2"/>
</dbReference>
<dbReference type="SUPFAM" id="SSF81901">
    <property type="entry name" value="HCP-like"/>
    <property type="match status" value="1"/>
</dbReference>
<evidence type="ECO:0000313" key="6">
    <source>
        <dbReference type="EMBL" id="RFZ95194.1"/>
    </source>
</evidence>
<name>A0A372NZ63_9SPHI</name>
<protein>
    <submittedName>
        <fullName evidence="6">Outer membrane protein assembly factor BamD</fullName>
    </submittedName>
</protein>
<comment type="caution">
    <text evidence="6">The sequence shown here is derived from an EMBL/GenBank/DDBJ whole genome shotgun (WGS) entry which is preliminary data.</text>
</comment>
<dbReference type="InterPro" id="IPR019734">
    <property type="entry name" value="TPR_rpt"/>
</dbReference>
<feature type="region of interest" description="Disordered" evidence="3">
    <location>
        <begin position="1005"/>
        <end position="1077"/>
    </location>
</feature>
<feature type="chain" id="PRO_5016977137" evidence="4">
    <location>
        <begin position="22"/>
        <end position="1077"/>
    </location>
</feature>
<dbReference type="SMART" id="SM00028">
    <property type="entry name" value="TPR"/>
    <property type="match status" value="11"/>
</dbReference>
<gene>
    <name evidence="6" type="primary">bamD</name>
    <name evidence="6" type="ORF">D0C36_06610</name>
</gene>
<dbReference type="Pfam" id="PF13174">
    <property type="entry name" value="TPR_6"/>
    <property type="match status" value="2"/>
</dbReference>
<feature type="compositionally biased region" description="Low complexity" evidence="3">
    <location>
        <begin position="1017"/>
        <end position="1051"/>
    </location>
</feature>
<feature type="repeat" description="TPR" evidence="2">
    <location>
        <begin position="113"/>
        <end position="146"/>
    </location>
</feature>
<evidence type="ECO:0000256" key="4">
    <source>
        <dbReference type="SAM" id="SignalP"/>
    </source>
</evidence>
<dbReference type="InterPro" id="IPR039565">
    <property type="entry name" value="BamD-like"/>
</dbReference>
<reference evidence="6 7" key="1">
    <citation type="submission" date="2018-08" db="EMBL/GenBank/DDBJ databases">
        <title>Mucilaginibacter sp. MYSH2.</title>
        <authorList>
            <person name="Seo T."/>
        </authorList>
    </citation>
    <scope>NUCLEOTIDE SEQUENCE [LARGE SCALE GENOMIC DNA]</scope>
    <source>
        <strain evidence="6 7">MYSH2</strain>
    </source>
</reference>
<dbReference type="Gene3D" id="1.25.40.10">
    <property type="entry name" value="Tetratricopeptide repeat domain"/>
    <property type="match status" value="7"/>
</dbReference>
<feature type="repeat" description="TPR" evidence="2">
    <location>
        <begin position="255"/>
        <end position="288"/>
    </location>
</feature>
<evidence type="ECO:0000256" key="1">
    <source>
        <dbReference type="ARBA" id="ARBA00022729"/>
    </source>
</evidence>
<feature type="signal peptide" evidence="4">
    <location>
        <begin position="1"/>
        <end position="21"/>
    </location>
</feature>
<dbReference type="RefSeq" id="WP_117390756.1">
    <property type="nucleotide sequence ID" value="NZ_QWDC01000001.1"/>
</dbReference>
<evidence type="ECO:0000259" key="5">
    <source>
        <dbReference type="Pfam" id="PF13525"/>
    </source>
</evidence>
<proteinExistence type="predicted"/>
<sequence>MIKLKYVAFIAPVLLSLPALAQQSPSFHVNRIYQNANNLMAMGKYASAAEQYRLVEQTRLTTTSQSKFESEVSLLKENAQYYEALCALELDNDDAQSMFARFIKEHPENPLAKSAYFQVGKAYFKQGKYTEALNWFNKVDAGDLTGAQNTEYKFRKGYAYFVTNDYKNAQLLFSEVKNKRSAYTDDAVYYFAYIAYLNKDYHLALVNFERLKNSKKYEASYPYYITAVYFLDKRYDDVLNYAIPILKTTKQQHETEMFRIVGASYFAKGNYDKAVEYYSRFEEQDQGRTQNTQDSYQIGYAYYKVGNNGKAAAVLTNLVAQNDNYSQSGSYTLGDVYLKMNNKPSARNAFFTASRLNFDTQLQEDALYQYAKLSYELDFNNDALVATRQYLKNYPRSVRRDEVKVLLGEALLNSKNYKEAIDILEPIPNKSESALIAYQKVTYYRGLEFYNERAFENGIGVFLRSLKNPIDTKIQALTYYWMAESMFEVRKYSESVENFELFLGMPESKETGLTNYAYYALAYSAFYDEQYRKAANYFEKFLAGGAKDQNTENDAISRLGDSYFGMKSYGQALTYYDKIIARHSQGQEYALFQRGIIQGLQGSYDARISTLNSLLQQFPNSDYADDAAFEIAYAYFLKNDGERAKADLNAMIQKYPHSSYVPRAYTTIGLIEYNANNDDAATEAFKKVVSDYSSSDEAKQALKQVEKIYTDKGDAGSFLNYANSTAIGNYTTAEQENIMITAANNLYLKGDWQGSVNAVNSYFDKFPKKQIYEKQARFIRAQGLANLGKYDDAVTDYNVILNDWTSAYSEKSLISMAKLYMNQKKYNDAIVFLKRLETNSEYKADYSFAINNLLVCYTQINQPNDVLKYVQLVRDYEKTAQEDKFRTGLYAGKAQLQRADTAAAIKEFNYTISNTKTVAAAEAKYNVANIEYLQGKYKASQKTAFELVKELSNYDYWVAKTYILLADDYVALKDNFQAKATLQSVIDNYKGNDDVLPTAKAKLNKLAPGKGGAPVDTTPAPTEQPAPAEQKPAEQPAPAEQKPAEQTAPAETKPAEEKPVTTEPATEQKQLQENKGQ</sequence>
<dbReference type="InterPro" id="IPR011990">
    <property type="entry name" value="TPR-like_helical_dom_sf"/>
</dbReference>
<keyword evidence="7" id="KW-1185">Reference proteome</keyword>
<dbReference type="AlphaFoldDB" id="A0A372NZ63"/>
<dbReference type="SUPFAM" id="SSF48452">
    <property type="entry name" value="TPR-like"/>
    <property type="match status" value="4"/>
</dbReference>
<dbReference type="Proteomes" id="UP000264217">
    <property type="component" value="Unassembled WGS sequence"/>
</dbReference>
<accession>A0A372NZ63</accession>
<dbReference type="Pfam" id="PF13525">
    <property type="entry name" value="YfiO"/>
    <property type="match status" value="1"/>
</dbReference>
<organism evidence="6 7">
    <name type="scientific">Mucilaginibacter conchicola</name>
    <dbReference type="NCBI Taxonomy" id="2303333"/>
    <lineage>
        <taxon>Bacteria</taxon>
        <taxon>Pseudomonadati</taxon>
        <taxon>Bacteroidota</taxon>
        <taxon>Sphingobacteriia</taxon>
        <taxon>Sphingobacteriales</taxon>
        <taxon>Sphingobacteriaceae</taxon>
        <taxon>Mucilaginibacter</taxon>
    </lineage>
</organism>
<keyword evidence="2" id="KW-0802">TPR repeat</keyword>
<dbReference type="PANTHER" id="PTHR37423:SF2">
    <property type="entry name" value="MEMBRANE-BOUND LYTIC MUREIN TRANSGLYCOSYLASE C"/>
    <property type="match status" value="1"/>
</dbReference>
<evidence type="ECO:0000256" key="2">
    <source>
        <dbReference type="PROSITE-ProRule" id="PRU00339"/>
    </source>
</evidence>